<dbReference type="AlphaFoldDB" id="A0ABD2VCT6"/>
<feature type="transmembrane region" description="Helical" evidence="1">
    <location>
        <begin position="118"/>
        <end position="139"/>
    </location>
</feature>
<accession>A0ABD2VCT6</accession>
<dbReference type="EMBL" id="JBJKTR010000002">
    <property type="protein sequence ID" value="KAL3378181.1"/>
    <property type="molecule type" value="Genomic_DNA"/>
</dbReference>
<organism evidence="2 3">
    <name type="scientific">Solanum stoloniferum</name>
    <dbReference type="NCBI Taxonomy" id="62892"/>
    <lineage>
        <taxon>Eukaryota</taxon>
        <taxon>Viridiplantae</taxon>
        <taxon>Streptophyta</taxon>
        <taxon>Embryophyta</taxon>
        <taxon>Tracheophyta</taxon>
        <taxon>Spermatophyta</taxon>
        <taxon>Magnoliopsida</taxon>
        <taxon>eudicotyledons</taxon>
        <taxon>Gunneridae</taxon>
        <taxon>Pentapetalae</taxon>
        <taxon>asterids</taxon>
        <taxon>lamiids</taxon>
        <taxon>Solanales</taxon>
        <taxon>Solanaceae</taxon>
        <taxon>Solanoideae</taxon>
        <taxon>Solaneae</taxon>
        <taxon>Solanum</taxon>
    </lineage>
</organism>
<proteinExistence type="predicted"/>
<comment type="caution">
    <text evidence="2">The sequence shown here is derived from an EMBL/GenBank/DDBJ whole genome shotgun (WGS) entry which is preliminary data.</text>
</comment>
<keyword evidence="1" id="KW-0812">Transmembrane</keyword>
<gene>
    <name evidence="2" type="ORF">AABB24_004215</name>
</gene>
<protein>
    <submittedName>
        <fullName evidence="2">Uncharacterized protein</fullName>
    </submittedName>
</protein>
<keyword evidence="1" id="KW-0472">Membrane</keyword>
<dbReference type="Proteomes" id="UP001627284">
    <property type="component" value="Unassembled WGS sequence"/>
</dbReference>
<sequence>MSIIITTPQSQYKYTMTSSSCSNLLNSSKSLETTPSVGMKFTKRVVINARFDRGGRNKNMVDENMIVLRMRIKDMKLLETGPPSNWMGWEKKYFSHYNEDVCEAIGLLQMYLMETRPAFALGMLALICFSLSLSSYFLVHQVIQMAKFILQPN</sequence>
<evidence type="ECO:0000313" key="2">
    <source>
        <dbReference type="EMBL" id="KAL3378181.1"/>
    </source>
</evidence>
<name>A0ABD2VCT6_9SOLN</name>
<keyword evidence="1" id="KW-1133">Transmembrane helix</keyword>
<reference evidence="2 3" key="1">
    <citation type="submission" date="2024-05" db="EMBL/GenBank/DDBJ databases">
        <title>De novo assembly of an allotetraploid wild potato.</title>
        <authorList>
            <person name="Hosaka A.J."/>
        </authorList>
    </citation>
    <scope>NUCLEOTIDE SEQUENCE [LARGE SCALE GENOMIC DNA]</scope>
    <source>
        <tissue evidence="2">Young leaves</tissue>
    </source>
</reference>
<keyword evidence="3" id="KW-1185">Reference proteome</keyword>
<evidence type="ECO:0000256" key="1">
    <source>
        <dbReference type="SAM" id="Phobius"/>
    </source>
</evidence>
<dbReference type="PANTHER" id="PTHR33782:SF27">
    <property type="entry name" value="PROTEIN, PUTATIVE-RELATED"/>
    <property type="match status" value="1"/>
</dbReference>
<dbReference type="PANTHER" id="PTHR33782">
    <property type="entry name" value="OS01G0121600 PROTEIN"/>
    <property type="match status" value="1"/>
</dbReference>
<evidence type="ECO:0000313" key="3">
    <source>
        <dbReference type="Proteomes" id="UP001627284"/>
    </source>
</evidence>